<evidence type="ECO:0000313" key="2">
    <source>
        <dbReference type="EMBL" id="RYP07021.1"/>
    </source>
</evidence>
<reference evidence="2 3" key="1">
    <citation type="submission" date="2018-06" db="EMBL/GenBank/DDBJ databases">
        <title>Complete Genomes of Monosporascus.</title>
        <authorList>
            <person name="Robinson A.J."/>
            <person name="Natvig D.O."/>
        </authorList>
    </citation>
    <scope>NUCLEOTIDE SEQUENCE [LARGE SCALE GENOMIC DNA]</scope>
    <source>
        <strain evidence="2 3">CBS 110550</strain>
    </source>
</reference>
<sequence length="162" mass="17326">MLWLTIGHRGHEIQDVVIPKSGDDDSGNGDGYGGEQAEQRPPALRTIQSRTHPHLIDGSIAEDLRTAVRWCRALDRAKRPGLGELLHNCLDAVVMGTRRAADYAYLNEPAPEFEADHMLGWLIQAFILDGGETVPAALAGGEDAPAGEYGGGGDGDIDMQGI</sequence>
<keyword evidence="3" id="KW-1185">Reference proteome</keyword>
<dbReference type="AlphaFoldDB" id="A0A4Q4TJ24"/>
<organism evidence="2 3">
    <name type="scientific">Monosporascus ibericus</name>
    <dbReference type="NCBI Taxonomy" id="155417"/>
    <lineage>
        <taxon>Eukaryota</taxon>
        <taxon>Fungi</taxon>
        <taxon>Dikarya</taxon>
        <taxon>Ascomycota</taxon>
        <taxon>Pezizomycotina</taxon>
        <taxon>Sordariomycetes</taxon>
        <taxon>Xylariomycetidae</taxon>
        <taxon>Xylariales</taxon>
        <taxon>Xylariales incertae sedis</taxon>
        <taxon>Monosporascus</taxon>
    </lineage>
</organism>
<evidence type="ECO:0000256" key="1">
    <source>
        <dbReference type="SAM" id="MobiDB-lite"/>
    </source>
</evidence>
<protein>
    <recommendedName>
        <fullName evidence="4">Protein kinase domain-containing protein</fullName>
    </recommendedName>
</protein>
<dbReference type="EMBL" id="QJNU01000109">
    <property type="protein sequence ID" value="RYP07021.1"/>
    <property type="molecule type" value="Genomic_DNA"/>
</dbReference>
<feature type="region of interest" description="Disordered" evidence="1">
    <location>
        <begin position="18"/>
        <end position="42"/>
    </location>
</feature>
<dbReference type="Proteomes" id="UP000293360">
    <property type="component" value="Unassembled WGS sequence"/>
</dbReference>
<evidence type="ECO:0000313" key="3">
    <source>
        <dbReference type="Proteomes" id="UP000293360"/>
    </source>
</evidence>
<comment type="caution">
    <text evidence="2">The sequence shown here is derived from an EMBL/GenBank/DDBJ whole genome shotgun (WGS) entry which is preliminary data.</text>
</comment>
<name>A0A4Q4TJ24_9PEZI</name>
<evidence type="ECO:0008006" key="4">
    <source>
        <dbReference type="Google" id="ProtNLM"/>
    </source>
</evidence>
<dbReference type="OrthoDB" id="4635302at2759"/>
<accession>A0A4Q4TJ24</accession>
<gene>
    <name evidence="2" type="ORF">DL764_002780</name>
</gene>
<proteinExistence type="predicted"/>